<protein>
    <submittedName>
        <fullName evidence="1">Uncharacterized protein</fullName>
    </submittedName>
</protein>
<reference evidence="1" key="1">
    <citation type="submission" date="2021-02" db="EMBL/GenBank/DDBJ databases">
        <authorList>
            <person name="Nowell W R."/>
        </authorList>
    </citation>
    <scope>NUCLEOTIDE SEQUENCE</scope>
</reference>
<dbReference type="Proteomes" id="UP000663828">
    <property type="component" value="Unassembled WGS sequence"/>
</dbReference>
<accession>A0A816GQX6</accession>
<gene>
    <name evidence="1" type="ORF">XAT740_LOCUS59961</name>
</gene>
<proteinExistence type="predicted"/>
<sequence length="71" mass="8020">MVPSVDNYQQTIQQIYTYTNDITSYGLVSLMHNQISADAFTPMIQYAWFSSGLKHVGHSPFVNVNQICFAS</sequence>
<comment type="caution">
    <text evidence="1">The sequence shown here is derived from an EMBL/GenBank/DDBJ whole genome shotgun (WGS) entry which is preliminary data.</text>
</comment>
<organism evidence="1 2">
    <name type="scientific">Adineta ricciae</name>
    <name type="common">Rotifer</name>
    <dbReference type="NCBI Taxonomy" id="249248"/>
    <lineage>
        <taxon>Eukaryota</taxon>
        <taxon>Metazoa</taxon>
        <taxon>Spiralia</taxon>
        <taxon>Gnathifera</taxon>
        <taxon>Rotifera</taxon>
        <taxon>Eurotatoria</taxon>
        <taxon>Bdelloidea</taxon>
        <taxon>Adinetida</taxon>
        <taxon>Adinetidae</taxon>
        <taxon>Adineta</taxon>
    </lineage>
</organism>
<dbReference type="EMBL" id="CAJNOR010014354">
    <property type="protein sequence ID" value="CAF1677861.1"/>
    <property type="molecule type" value="Genomic_DNA"/>
</dbReference>
<name>A0A816GQX6_ADIRI</name>
<evidence type="ECO:0000313" key="2">
    <source>
        <dbReference type="Proteomes" id="UP000663828"/>
    </source>
</evidence>
<keyword evidence="2" id="KW-1185">Reference proteome</keyword>
<evidence type="ECO:0000313" key="1">
    <source>
        <dbReference type="EMBL" id="CAF1677861.1"/>
    </source>
</evidence>
<dbReference type="AlphaFoldDB" id="A0A816GQX6"/>